<accession>A0ACC3ZJ85</accession>
<dbReference type="EMBL" id="VUJX02000001">
    <property type="protein sequence ID" value="KAL0944202.1"/>
    <property type="molecule type" value="Genomic_DNA"/>
</dbReference>
<sequence length="647" mass="69294">MADSINPVGSPSRMSSSALLPARHDADARPRNRRLISTADDPSTGSMERLSASFSALHTPSSRDPSPMPSGHLPRDSSAKPNARNASADKRRNNTSPFSASFLDTSWSQGWASIQGLASSILSGGSVHDAGYESDHREGRQSVINSLKRDYSTPPRKTPKAWGPEPPSSSRPGHQDIATGSLAERDTALKAARTASVLESHEGVNGGLDVAGRYKRRNSDEVARDAVQDDVVQDQLVYIHHVQPTDTYAGIVLKYRCREDAFRKANGLWSRDIQVRKWLAIPVDACEIKGRPCEPPSHDHQGVDFLAPTPETRSAHCAEFTADQSQQVDFFSLPISNGSASGPKSEEQEELPWTHVRWVTLDSNTKPVEIARVSRKSIGYFPPRRKKSLRSASTLSTPRHSLDAVGIAAGFSESPEQVGRPSSRRQSNLSNRPNLPSTPGRSTPASSRSRMNSDAGDTRPAWMRRPGGVGSMGRSVRAPGPDKDYFNTWAKKHLPGIAIDESLPSISVMGSETANFGFRPGSSSGIVESPFDEGQDLAATSRQGSGLDRAAAAVETWLRGAFAKSPGTPTLGGRGRHLDDLDLIELTDTNSDDGRLPTPAVGGGVTSAGMLEATPMTVSSTARSDGDSSVRGRGLNTASIAKGKKSD</sequence>
<dbReference type="Proteomes" id="UP000805649">
    <property type="component" value="Unassembled WGS sequence"/>
</dbReference>
<protein>
    <submittedName>
        <fullName evidence="1">LysM domain-containing protein</fullName>
    </submittedName>
</protein>
<comment type="caution">
    <text evidence="1">The sequence shown here is derived from an EMBL/GenBank/DDBJ whole genome shotgun (WGS) entry which is preliminary data.</text>
</comment>
<evidence type="ECO:0000313" key="1">
    <source>
        <dbReference type="EMBL" id="KAL0944202.1"/>
    </source>
</evidence>
<evidence type="ECO:0000313" key="2">
    <source>
        <dbReference type="Proteomes" id="UP000805649"/>
    </source>
</evidence>
<organism evidence="1 2">
    <name type="scientific">Colletotrichum truncatum</name>
    <name type="common">Anthracnose fungus</name>
    <name type="synonym">Colletotrichum capsici</name>
    <dbReference type="NCBI Taxonomy" id="5467"/>
    <lineage>
        <taxon>Eukaryota</taxon>
        <taxon>Fungi</taxon>
        <taxon>Dikarya</taxon>
        <taxon>Ascomycota</taxon>
        <taxon>Pezizomycotina</taxon>
        <taxon>Sordariomycetes</taxon>
        <taxon>Hypocreomycetidae</taxon>
        <taxon>Glomerellales</taxon>
        <taxon>Glomerellaceae</taxon>
        <taxon>Colletotrichum</taxon>
        <taxon>Colletotrichum truncatum species complex</taxon>
    </lineage>
</organism>
<reference evidence="1 2" key="1">
    <citation type="journal article" date="2020" name="Phytopathology">
        <title>Genome Sequence Resources of Colletotrichum truncatum, C. plurivorum, C. musicola, and C. sojae: Four Species Pathogenic to Soybean (Glycine max).</title>
        <authorList>
            <person name="Rogerio F."/>
            <person name="Boufleur T.R."/>
            <person name="Ciampi-Guillardi M."/>
            <person name="Sukno S.A."/>
            <person name="Thon M.R."/>
            <person name="Massola Junior N.S."/>
            <person name="Baroncelli R."/>
        </authorList>
    </citation>
    <scope>NUCLEOTIDE SEQUENCE [LARGE SCALE GENOMIC DNA]</scope>
    <source>
        <strain evidence="1 2">CMES1059</strain>
    </source>
</reference>
<name>A0ACC3ZJ85_COLTU</name>
<keyword evidence="2" id="KW-1185">Reference proteome</keyword>
<gene>
    <name evidence="1" type="ORF">CTRU02_202089</name>
</gene>
<proteinExistence type="predicted"/>